<dbReference type="InterPro" id="IPR037066">
    <property type="entry name" value="Plug_dom_sf"/>
</dbReference>
<evidence type="ECO:0000256" key="6">
    <source>
        <dbReference type="ARBA" id="ARBA00023136"/>
    </source>
</evidence>
<keyword evidence="5 9" id="KW-0798">TonB box</keyword>
<comment type="caution">
    <text evidence="13">The sequence shown here is derived from an EMBL/GenBank/DDBJ whole genome shotgun (WGS) entry which is preliminary data.</text>
</comment>
<dbReference type="InterPro" id="IPR008969">
    <property type="entry name" value="CarboxyPept-like_regulatory"/>
</dbReference>
<dbReference type="Gene3D" id="2.60.40.1120">
    <property type="entry name" value="Carboxypeptidase-like, regulatory domain"/>
    <property type="match status" value="1"/>
</dbReference>
<evidence type="ECO:0000256" key="4">
    <source>
        <dbReference type="ARBA" id="ARBA00022692"/>
    </source>
</evidence>
<dbReference type="FunFam" id="2.170.130.10:FF:000008">
    <property type="entry name" value="SusC/RagA family TonB-linked outer membrane protein"/>
    <property type="match status" value="1"/>
</dbReference>
<dbReference type="InterPro" id="IPR000531">
    <property type="entry name" value="Beta-barrel_TonB"/>
</dbReference>
<dbReference type="PROSITE" id="PS52016">
    <property type="entry name" value="TONB_DEPENDENT_REC_3"/>
    <property type="match status" value="1"/>
</dbReference>
<feature type="chain" id="PRO_5014632577" description="SusC/RagA family TonB-linked outer membrane protein" evidence="10">
    <location>
        <begin position="21"/>
        <end position="1026"/>
    </location>
</feature>
<keyword evidence="10" id="KW-0732">Signal</keyword>
<accession>A0A2N3HS46</accession>
<gene>
    <name evidence="13" type="ORF">BZG02_17900</name>
</gene>
<evidence type="ECO:0000313" key="13">
    <source>
        <dbReference type="EMBL" id="PKQ60870.1"/>
    </source>
</evidence>
<keyword evidence="2 8" id="KW-0813">Transport</keyword>
<dbReference type="NCBIfam" id="TIGR04057">
    <property type="entry name" value="SusC_RagA_signa"/>
    <property type="match status" value="1"/>
</dbReference>
<proteinExistence type="inferred from homology"/>
<dbReference type="Pfam" id="PF13715">
    <property type="entry name" value="CarbopepD_reg_2"/>
    <property type="match status" value="1"/>
</dbReference>
<name>A0A2N3HS46_9BACT</name>
<dbReference type="Gene3D" id="2.40.170.20">
    <property type="entry name" value="TonB-dependent receptor, beta-barrel domain"/>
    <property type="match status" value="1"/>
</dbReference>
<keyword evidence="6 8" id="KW-0472">Membrane</keyword>
<evidence type="ECO:0000256" key="10">
    <source>
        <dbReference type="SAM" id="SignalP"/>
    </source>
</evidence>
<feature type="domain" description="TonB-dependent receptor-like beta-barrel" evidence="11">
    <location>
        <begin position="463"/>
        <end position="980"/>
    </location>
</feature>
<evidence type="ECO:0000259" key="11">
    <source>
        <dbReference type="Pfam" id="PF00593"/>
    </source>
</evidence>
<organism evidence="13 14">
    <name type="scientific">Labilibaculum filiforme</name>
    <dbReference type="NCBI Taxonomy" id="1940526"/>
    <lineage>
        <taxon>Bacteria</taxon>
        <taxon>Pseudomonadati</taxon>
        <taxon>Bacteroidota</taxon>
        <taxon>Bacteroidia</taxon>
        <taxon>Marinilabiliales</taxon>
        <taxon>Marinifilaceae</taxon>
        <taxon>Labilibaculum</taxon>
    </lineage>
</organism>
<dbReference type="SUPFAM" id="SSF49464">
    <property type="entry name" value="Carboxypeptidase regulatory domain-like"/>
    <property type="match status" value="1"/>
</dbReference>
<evidence type="ECO:0000256" key="7">
    <source>
        <dbReference type="ARBA" id="ARBA00023237"/>
    </source>
</evidence>
<evidence type="ECO:0000256" key="8">
    <source>
        <dbReference type="PROSITE-ProRule" id="PRU01360"/>
    </source>
</evidence>
<feature type="signal peptide" evidence="10">
    <location>
        <begin position="1"/>
        <end position="20"/>
    </location>
</feature>
<dbReference type="InterPro" id="IPR012910">
    <property type="entry name" value="Plug_dom"/>
</dbReference>
<dbReference type="Pfam" id="PF07715">
    <property type="entry name" value="Plug"/>
    <property type="match status" value="1"/>
</dbReference>
<protein>
    <recommendedName>
        <fullName evidence="15">SusC/RagA family TonB-linked outer membrane protein</fullName>
    </recommendedName>
</protein>
<keyword evidence="3 8" id="KW-1134">Transmembrane beta strand</keyword>
<evidence type="ECO:0000256" key="2">
    <source>
        <dbReference type="ARBA" id="ARBA00022448"/>
    </source>
</evidence>
<comment type="subcellular location">
    <subcellularLocation>
        <location evidence="1 8">Cell outer membrane</location>
        <topology evidence="1 8">Multi-pass membrane protein</topology>
    </subcellularLocation>
</comment>
<feature type="domain" description="TonB-dependent receptor plug" evidence="12">
    <location>
        <begin position="114"/>
        <end position="219"/>
    </location>
</feature>
<sequence length="1026" mass="111953">MRKIACFTLIMLLGWQVSWAQDLLVKGVVTGAEDGLTIPGVSVVVKGTTNGTTTDFDGKYEIKLGANAILVFSYIGMKPFEFTVGSQSVVNVALETDNFAMDEVVVVGYGVQKKSDITGSVASISAKDLEDQPVSNAAALLQGRAAGVMVTQTSGAPGAGLSVRVRGTGTVNNSSPLYVVDGIFLDDISSLNPSDFKSLEVLKDASATAIYGSRGANGVVLITTKTGNTKDVKVQLELMTGLQSVWNEPDLMNTADWLATYNAAQTNAAAFTGSSAYKPLILQSPSDNTGNTTDWFDELTRVGKIYKTNVTLSKGDESSNTLFSAGYLQNEGVVLNSKYERINARLNNNYNIGSKVKAGINVSLSHTNTDQVNGNAINGILTLAQRMDPITPVYQESGEYASTPYSDLANPVAILNRDVRENSALLILANSYLQVEPIKNLIIKSSVSLNISRSKEKTYLPSYDYGNEKNITNSLSKTTREFNGFLSENTVSYNMNIEDHNISLLAGFTAEKNKSEYLGASRNNIPNDNEELQYISASTDLESTNAWNSGVDTRMYSYLGRVNYNYADTYFLTASFRRDGSSVFGPDKRFGNFPSMSLGWKLRNEKFMDFLPEDVVNRIKVRAGWGRVGNAKIDPYSFASTVQSSDALLEYSYVFGDKEQAGAASVKMANLKVQWETVESTNFGLDLAFLNDQLTFSADYFKKETKDMLVQVPIPQYAGYDGSPYVNAGTVENKGFELNLGYRGKIGNDLKYSVSVNASHVENEVTSLGGGVPIWSGSVSLVGNVTRTAEGFPIGAFYGYEVDGVFQTNAEVASSAQSSEPIGAGDFRFKDQWTDKDNDGVKEAPDGVINGDDRVQIGDPNPDLFYGVNIDLAYKGFDLSMFFQGVTGNDIFNGFKYYNYADIKRFGLASDYKNHWTAQNKSNEMFGLNASTVEKNLRASDFYVEDGSYLRLKNIQLGYTFKDLTPWMSNLRVYFSGQNVFTITDYSGLDPEIGASSSTSPSLTQGIDYGTYPQARIFSIGANLTF</sequence>
<evidence type="ECO:0000256" key="3">
    <source>
        <dbReference type="ARBA" id="ARBA00022452"/>
    </source>
</evidence>
<comment type="similarity">
    <text evidence="8 9">Belongs to the TonB-dependent receptor family.</text>
</comment>
<dbReference type="InterPro" id="IPR023997">
    <property type="entry name" value="TonB-dep_OMP_SusC/RagA_CS"/>
</dbReference>
<evidence type="ECO:0008006" key="15">
    <source>
        <dbReference type="Google" id="ProtNLM"/>
    </source>
</evidence>
<evidence type="ECO:0000256" key="1">
    <source>
        <dbReference type="ARBA" id="ARBA00004571"/>
    </source>
</evidence>
<evidence type="ECO:0000259" key="12">
    <source>
        <dbReference type="Pfam" id="PF07715"/>
    </source>
</evidence>
<reference evidence="13 14" key="1">
    <citation type="journal article" date="2017" name="Front. Microbiol.">
        <title>Labilibaculum manganireducens gen. nov., sp. nov. and Labilibaculum filiforme sp. nov., Novel Bacteroidetes Isolated from Subsurface Sediments of the Baltic Sea.</title>
        <authorList>
            <person name="Vandieken V."/>
            <person name="Marshall I.P."/>
            <person name="Niemann H."/>
            <person name="Engelen B."/>
            <person name="Cypionka H."/>
        </authorList>
    </citation>
    <scope>NUCLEOTIDE SEQUENCE [LARGE SCALE GENOMIC DNA]</scope>
    <source>
        <strain evidence="13 14">59.16B</strain>
    </source>
</reference>
<dbReference type="EMBL" id="MVDD01000020">
    <property type="protein sequence ID" value="PKQ60870.1"/>
    <property type="molecule type" value="Genomic_DNA"/>
</dbReference>
<evidence type="ECO:0000313" key="14">
    <source>
        <dbReference type="Proteomes" id="UP000233535"/>
    </source>
</evidence>
<dbReference type="NCBIfam" id="TIGR04056">
    <property type="entry name" value="OMP_RagA_SusC"/>
    <property type="match status" value="1"/>
</dbReference>
<dbReference type="RefSeq" id="WP_101263123.1">
    <property type="nucleotide sequence ID" value="NZ_MVDD01000020.1"/>
</dbReference>
<dbReference type="AlphaFoldDB" id="A0A2N3HS46"/>
<dbReference type="SUPFAM" id="SSF56935">
    <property type="entry name" value="Porins"/>
    <property type="match status" value="1"/>
</dbReference>
<keyword evidence="7 8" id="KW-0998">Cell outer membrane</keyword>
<dbReference type="InterPro" id="IPR023996">
    <property type="entry name" value="TonB-dep_OMP_SusC/RagA"/>
</dbReference>
<evidence type="ECO:0000256" key="5">
    <source>
        <dbReference type="ARBA" id="ARBA00023077"/>
    </source>
</evidence>
<dbReference type="Proteomes" id="UP000233535">
    <property type="component" value="Unassembled WGS sequence"/>
</dbReference>
<dbReference type="Gene3D" id="2.170.130.10">
    <property type="entry name" value="TonB-dependent receptor, plug domain"/>
    <property type="match status" value="1"/>
</dbReference>
<dbReference type="Pfam" id="PF00593">
    <property type="entry name" value="TonB_dep_Rec_b-barrel"/>
    <property type="match status" value="1"/>
</dbReference>
<dbReference type="GO" id="GO:0009279">
    <property type="term" value="C:cell outer membrane"/>
    <property type="evidence" value="ECO:0007669"/>
    <property type="project" value="UniProtKB-SubCell"/>
</dbReference>
<dbReference type="OrthoDB" id="9768177at2"/>
<keyword evidence="14" id="KW-1185">Reference proteome</keyword>
<evidence type="ECO:0000256" key="9">
    <source>
        <dbReference type="RuleBase" id="RU003357"/>
    </source>
</evidence>
<dbReference type="InterPro" id="IPR039426">
    <property type="entry name" value="TonB-dep_rcpt-like"/>
</dbReference>
<keyword evidence="4 8" id="KW-0812">Transmembrane</keyword>
<dbReference type="InterPro" id="IPR036942">
    <property type="entry name" value="Beta-barrel_TonB_sf"/>
</dbReference>